<name>A9NPZ2_PICSI</name>
<reference evidence="1" key="1">
    <citation type="journal article" date="2008" name="BMC Genomics">
        <title>A conifer genomics resource of 200,000 spruce (Picea spp.) ESTs and 6,464 high-quality, sequence-finished full-length cDNAs for Sitka spruce (Picea sitchensis).</title>
        <authorList>
            <person name="Ralph S.G."/>
            <person name="Chun H.J."/>
            <person name="Kolosova N."/>
            <person name="Cooper D."/>
            <person name="Oddy C."/>
            <person name="Ritland C.E."/>
            <person name="Kirkpatrick R."/>
            <person name="Moore R."/>
            <person name="Barber S."/>
            <person name="Holt R.A."/>
            <person name="Jones S.J."/>
            <person name="Marra M.A."/>
            <person name="Douglas C.J."/>
            <person name="Ritland K."/>
            <person name="Bohlmann J."/>
        </authorList>
    </citation>
    <scope>NUCLEOTIDE SEQUENCE</scope>
    <source>
        <tissue evidence="1">Bark</tissue>
    </source>
</reference>
<accession>A9NPZ2</accession>
<organism evidence="1">
    <name type="scientific">Picea sitchensis</name>
    <name type="common">Sitka spruce</name>
    <name type="synonym">Pinus sitchensis</name>
    <dbReference type="NCBI Taxonomy" id="3332"/>
    <lineage>
        <taxon>Eukaryota</taxon>
        <taxon>Viridiplantae</taxon>
        <taxon>Streptophyta</taxon>
        <taxon>Embryophyta</taxon>
        <taxon>Tracheophyta</taxon>
        <taxon>Spermatophyta</taxon>
        <taxon>Pinopsida</taxon>
        <taxon>Pinidae</taxon>
        <taxon>Conifers I</taxon>
        <taxon>Pinales</taxon>
        <taxon>Pinaceae</taxon>
        <taxon>Picea</taxon>
    </lineage>
</organism>
<dbReference type="AlphaFoldDB" id="A9NPZ2"/>
<evidence type="ECO:0000313" key="1">
    <source>
        <dbReference type="EMBL" id="ABK22703.1"/>
    </source>
</evidence>
<dbReference type="EMBL" id="EF083355">
    <property type="protein sequence ID" value="ABK22703.1"/>
    <property type="molecule type" value="mRNA"/>
</dbReference>
<protein>
    <submittedName>
        <fullName evidence="1">Uncharacterized protein</fullName>
    </submittedName>
</protein>
<proteinExistence type="evidence at transcript level"/>
<sequence>MVRVTDCGWQWALLWRQLGAEAAIGGQVLARSRLLFLVRLRFFLAKVVFMLSRASFRVHFGV</sequence>